<feature type="region of interest" description="Disordered" evidence="1">
    <location>
        <begin position="1"/>
        <end position="21"/>
    </location>
</feature>
<keyword evidence="2" id="KW-0812">Transmembrane</keyword>
<dbReference type="OrthoDB" id="1675889at2"/>
<dbReference type="KEGG" id="sted:SPTER_24740"/>
<sequence length="370" mass="42034">MAEKKPPGGGRGRDSNSGERAEVRYFKGEEQFERWRKEFVQHQDYELKLAAVSKLSYEPADYQTQLVRQAYGELKLTDYSHLAGQAKTKVESEYVYPIITRIAAIVFLLGILVILFSPVTLLLTAALGVAAGVSLYFTIKDRDAAIIRAEQAAEAEAFRRNEQERLVYEEAKKRHEELENTRITRIEKLLAGETSAVRSRLDEVLNQLRLPMVVEVDIDFHVNIPLIRVWLPPKTVIPRQTCEMLPSGRIQYQDKDSRVYNKQYFELCAAIMLQIAAAVLANIPSFQEAYAAGIVNSEFSDDCILAVRVARDKIENINSAANAIAGMQALDAVYECDTSLVLYPVDMLRPPEWEDIEQQMLKSLRVRIFK</sequence>
<dbReference type="AlphaFoldDB" id="A0A517DUY0"/>
<evidence type="ECO:0000256" key="1">
    <source>
        <dbReference type="SAM" id="MobiDB-lite"/>
    </source>
</evidence>
<proteinExistence type="predicted"/>
<feature type="transmembrane region" description="Helical" evidence="2">
    <location>
        <begin position="121"/>
        <end position="139"/>
    </location>
</feature>
<dbReference type="RefSeq" id="WP_144350654.1">
    <property type="nucleotide sequence ID" value="NZ_CP036259.1"/>
</dbReference>
<gene>
    <name evidence="3" type="ORF">SPTER_24740</name>
</gene>
<evidence type="ECO:0000256" key="2">
    <source>
        <dbReference type="SAM" id="Phobius"/>
    </source>
</evidence>
<accession>A0A517DUY0</accession>
<keyword evidence="2" id="KW-0472">Membrane</keyword>
<name>A0A517DUY0_9FIRM</name>
<reference evidence="3 4" key="1">
    <citation type="submission" date="2019-02" db="EMBL/GenBank/DDBJ databases">
        <title>Closed genome of Sporomusa termitida DSM 4440.</title>
        <authorList>
            <person name="Poehlein A."/>
            <person name="Daniel R."/>
        </authorList>
    </citation>
    <scope>NUCLEOTIDE SEQUENCE [LARGE SCALE GENOMIC DNA]</scope>
    <source>
        <strain evidence="3 4">DSM 4440</strain>
    </source>
</reference>
<keyword evidence="2" id="KW-1133">Transmembrane helix</keyword>
<keyword evidence="4" id="KW-1185">Reference proteome</keyword>
<dbReference type="EMBL" id="CP036259">
    <property type="protein sequence ID" value="QDR81118.1"/>
    <property type="molecule type" value="Genomic_DNA"/>
</dbReference>
<dbReference type="Proteomes" id="UP000320776">
    <property type="component" value="Chromosome"/>
</dbReference>
<evidence type="ECO:0000313" key="3">
    <source>
        <dbReference type="EMBL" id="QDR81118.1"/>
    </source>
</evidence>
<organism evidence="3 4">
    <name type="scientific">Sporomusa termitida</name>
    <dbReference type="NCBI Taxonomy" id="2377"/>
    <lineage>
        <taxon>Bacteria</taxon>
        <taxon>Bacillati</taxon>
        <taxon>Bacillota</taxon>
        <taxon>Negativicutes</taxon>
        <taxon>Selenomonadales</taxon>
        <taxon>Sporomusaceae</taxon>
        <taxon>Sporomusa</taxon>
    </lineage>
</organism>
<feature type="transmembrane region" description="Helical" evidence="2">
    <location>
        <begin position="94"/>
        <end position="115"/>
    </location>
</feature>
<evidence type="ECO:0000313" key="4">
    <source>
        <dbReference type="Proteomes" id="UP000320776"/>
    </source>
</evidence>
<protein>
    <submittedName>
        <fullName evidence="3">Uncharacterized protein</fullName>
    </submittedName>
</protein>